<gene>
    <name evidence="2" type="ORF">CryarDRAFT_2146</name>
</gene>
<name>A0A011AGA1_9ACTN</name>
<accession>A0A011AGA1</accession>
<dbReference type="Proteomes" id="UP000021053">
    <property type="component" value="Unassembled WGS sequence"/>
</dbReference>
<protein>
    <recommendedName>
        <fullName evidence="4">Prepilin-type N-terminal cleavage/methylation domain-containing protein</fullName>
    </recommendedName>
</protein>
<dbReference type="OrthoDB" id="5119659at2"/>
<reference evidence="2 3" key="1">
    <citation type="submission" date="2013-07" db="EMBL/GenBank/DDBJ databases">
        <authorList>
            <consortium name="DOE Joint Genome Institute"/>
            <person name="Eisen J."/>
            <person name="Huntemann M."/>
            <person name="Han J."/>
            <person name="Chen A."/>
            <person name="Kyrpides N."/>
            <person name="Mavromatis K."/>
            <person name="Markowitz V."/>
            <person name="Palaniappan K."/>
            <person name="Ivanova N."/>
            <person name="Schaumberg A."/>
            <person name="Pati A."/>
            <person name="Liolios K."/>
            <person name="Nordberg H.P."/>
            <person name="Cantor M.N."/>
            <person name="Hua S.X."/>
            <person name="Woyke T."/>
        </authorList>
    </citation>
    <scope>NUCLEOTIDE SEQUENCE [LARGE SCALE GENOMIC DNA]</scope>
    <source>
        <strain evidence="2 3">DSM 44712</strain>
    </source>
</reference>
<proteinExistence type="predicted"/>
<evidence type="ECO:0000313" key="2">
    <source>
        <dbReference type="EMBL" id="EXG81051.1"/>
    </source>
</evidence>
<dbReference type="EMBL" id="JFBT01000001">
    <property type="protein sequence ID" value="EXG81051.1"/>
    <property type="molecule type" value="Genomic_DNA"/>
</dbReference>
<keyword evidence="1" id="KW-0472">Membrane</keyword>
<dbReference type="Pfam" id="PF07963">
    <property type="entry name" value="N_methyl"/>
    <property type="match status" value="1"/>
</dbReference>
<dbReference type="HOGENOM" id="CLU_110118_0_0_11"/>
<keyword evidence="1" id="KW-1133">Transmembrane helix</keyword>
<evidence type="ECO:0008006" key="4">
    <source>
        <dbReference type="Google" id="ProtNLM"/>
    </source>
</evidence>
<dbReference type="InterPro" id="IPR012902">
    <property type="entry name" value="N_methyl_site"/>
</dbReference>
<dbReference type="RefSeq" id="WP_035850197.1">
    <property type="nucleotide sequence ID" value="NZ_KK073874.1"/>
</dbReference>
<evidence type="ECO:0000313" key="3">
    <source>
        <dbReference type="Proteomes" id="UP000021053"/>
    </source>
</evidence>
<feature type="transmembrane region" description="Helical" evidence="1">
    <location>
        <begin position="12"/>
        <end position="37"/>
    </location>
</feature>
<keyword evidence="3" id="KW-1185">Reference proteome</keyword>
<sequence length="194" mass="20626">MTRRPGDTGITLIEMAISMFVMALFMTGAMTGILALYRTTNLTQSGSEAQQDLTVAFGRLDREVRYASAISAPGLVGADSYVEFLTTWSGTPTCTQLRLNRATGELQQRTWDQGGALPTPTGWARLASGVTADTPFTVDDVGSPKVYQQLALDMTIGAGGAANRATRGYRVAFTAQNSSSVDTRTTCAEGRALP</sequence>
<comment type="caution">
    <text evidence="2">The sequence shown here is derived from an EMBL/GenBank/DDBJ whole genome shotgun (WGS) entry which is preliminary data.</text>
</comment>
<dbReference type="PROSITE" id="PS00409">
    <property type="entry name" value="PROKAR_NTER_METHYL"/>
    <property type="match status" value="1"/>
</dbReference>
<organism evidence="2 3">
    <name type="scientific">Cryptosporangium arvum DSM 44712</name>
    <dbReference type="NCBI Taxonomy" id="927661"/>
    <lineage>
        <taxon>Bacteria</taxon>
        <taxon>Bacillati</taxon>
        <taxon>Actinomycetota</taxon>
        <taxon>Actinomycetes</taxon>
        <taxon>Cryptosporangiales</taxon>
        <taxon>Cryptosporangiaceae</taxon>
        <taxon>Cryptosporangium</taxon>
    </lineage>
</organism>
<keyword evidence="1" id="KW-0812">Transmembrane</keyword>
<evidence type="ECO:0000256" key="1">
    <source>
        <dbReference type="SAM" id="Phobius"/>
    </source>
</evidence>
<dbReference type="AlphaFoldDB" id="A0A011AGA1"/>